<dbReference type="SMART" id="SM00398">
    <property type="entry name" value="HMG"/>
    <property type="match status" value="3"/>
</dbReference>
<feature type="compositionally biased region" description="Acidic residues" evidence="3">
    <location>
        <begin position="175"/>
        <end position="192"/>
    </location>
</feature>
<name>A0A139AKK5_GONPJ</name>
<organism evidence="5 6">
    <name type="scientific">Gonapodya prolifera (strain JEL478)</name>
    <name type="common">Monoblepharis prolifera</name>
    <dbReference type="NCBI Taxonomy" id="1344416"/>
    <lineage>
        <taxon>Eukaryota</taxon>
        <taxon>Fungi</taxon>
        <taxon>Fungi incertae sedis</taxon>
        <taxon>Chytridiomycota</taxon>
        <taxon>Chytridiomycota incertae sedis</taxon>
        <taxon>Monoblepharidomycetes</taxon>
        <taxon>Monoblepharidales</taxon>
        <taxon>Gonapodyaceae</taxon>
        <taxon>Gonapodya</taxon>
    </lineage>
</organism>
<sequence>MSVEAKKYKRAPQSELKRPPTAFLMFRAAKGFKDPKEASEAWKSLPQDEKEDFEARFKDAFDEYKNAQAQWEYTHGTSYPTRREKPARPEGIPKRPLSAFLAFRRDRGLRNVVEAGQAWRELPPDEKGVYEAHTMQEMAAYKAAVRVWKDANPGAKLFERKSSKKKAAVAAAAAAEEDLEEEEEDYDVGEDAIADKPKRGRKPLAPGAPRPPPTAWVDYLHNSGKTRKEASEEWKNMSEDAKRPWVRRYEAQKAFYLQQKAIWEANQGLGVMEGLAPDGWDEEPLEDEDGAPEEDELAGDIAPKLPFGYPADY</sequence>
<feature type="compositionally biased region" description="Acidic residues" evidence="3">
    <location>
        <begin position="279"/>
        <end position="298"/>
    </location>
</feature>
<dbReference type="GO" id="GO:0003677">
    <property type="term" value="F:DNA binding"/>
    <property type="evidence" value="ECO:0007669"/>
    <property type="project" value="UniProtKB-UniRule"/>
</dbReference>
<dbReference type="InterPro" id="IPR050342">
    <property type="entry name" value="HMGB"/>
</dbReference>
<dbReference type="Proteomes" id="UP000070544">
    <property type="component" value="Unassembled WGS sequence"/>
</dbReference>
<dbReference type="SUPFAM" id="SSF47095">
    <property type="entry name" value="HMG-box"/>
    <property type="match status" value="3"/>
</dbReference>
<dbReference type="InterPro" id="IPR036910">
    <property type="entry name" value="HMG_box_dom_sf"/>
</dbReference>
<feature type="DNA-binding region" description="HMG box" evidence="2">
    <location>
        <begin position="16"/>
        <end position="72"/>
    </location>
</feature>
<keyword evidence="6" id="KW-1185">Reference proteome</keyword>
<dbReference type="InterPro" id="IPR009071">
    <property type="entry name" value="HMG_box_dom"/>
</dbReference>
<dbReference type="OrthoDB" id="6247875at2759"/>
<evidence type="ECO:0000256" key="3">
    <source>
        <dbReference type="SAM" id="MobiDB-lite"/>
    </source>
</evidence>
<dbReference type="GO" id="GO:0005634">
    <property type="term" value="C:nucleus"/>
    <property type="evidence" value="ECO:0007669"/>
    <property type="project" value="UniProtKB-UniRule"/>
</dbReference>
<feature type="compositionally biased region" description="Basic and acidic residues" evidence="3">
    <location>
        <begin position="226"/>
        <end position="240"/>
    </location>
</feature>
<feature type="DNA-binding region" description="HMG box" evidence="2">
    <location>
        <begin position="93"/>
        <end position="149"/>
    </location>
</feature>
<dbReference type="Gene3D" id="1.10.30.10">
    <property type="entry name" value="High mobility group box domain"/>
    <property type="match status" value="3"/>
</dbReference>
<evidence type="ECO:0000259" key="4">
    <source>
        <dbReference type="PROSITE" id="PS50118"/>
    </source>
</evidence>
<feature type="region of interest" description="Disordered" evidence="3">
    <location>
        <begin position="273"/>
        <end position="313"/>
    </location>
</feature>
<gene>
    <name evidence="5" type="ORF">M427DRAFT_259395</name>
</gene>
<evidence type="ECO:0000313" key="5">
    <source>
        <dbReference type="EMBL" id="KXS17321.1"/>
    </source>
</evidence>
<dbReference type="EMBL" id="KQ965747">
    <property type="protein sequence ID" value="KXS17321.1"/>
    <property type="molecule type" value="Genomic_DNA"/>
</dbReference>
<evidence type="ECO:0000256" key="2">
    <source>
        <dbReference type="PROSITE-ProRule" id="PRU00267"/>
    </source>
</evidence>
<evidence type="ECO:0000313" key="6">
    <source>
        <dbReference type="Proteomes" id="UP000070544"/>
    </source>
</evidence>
<feature type="domain" description="HMG box" evidence="4">
    <location>
        <begin position="93"/>
        <end position="149"/>
    </location>
</feature>
<dbReference type="AlphaFoldDB" id="A0A139AKK5"/>
<dbReference type="PANTHER" id="PTHR48112">
    <property type="entry name" value="HIGH MOBILITY GROUP PROTEIN DSP1"/>
    <property type="match status" value="1"/>
</dbReference>
<accession>A0A139AKK5</accession>
<reference evidence="5 6" key="1">
    <citation type="journal article" date="2015" name="Genome Biol. Evol.">
        <title>Phylogenomic analyses indicate that early fungi evolved digesting cell walls of algal ancestors of land plants.</title>
        <authorList>
            <person name="Chang Y."/>
            <person name="Wang S."/>
            <person name="Sekimoto S."/>
            <person name="Aerts A.L."/>
            <person name="Choi C."/>
            <person name="Clum A."/>
            <person name="LaButti K.M."/>
            <person name="Lindquist E.A."/>
            <person name="Yee Ngan C."/>
            <person name="Ohm R.A."/>
            <person name="Salamov A.A."/>
            <person name="Grigoriev I.V."/>
            <person name="Spatafora J.W."/>
            <person name="Berbee M.L."/>
        </authorList>
    </citation>
    <scope>NUCLEOTIDE SEQUENCE [LARGE SCALE GENOMIC DNA]</scope>
    <source>
        <strain evidence="5 6">JEL478</strain>
    </source>
</reference>
<keyword evidence="1 2" id="KW-0238">DNA-binding</keyword>
<dbReference type="PROSITE" id="PS50118">
    <property type="entry name" value="HMG_BOX_2"/>
    <property type="match status" value="2"/>
</dbReference>
<keyword evidence="2" id="KW-0539">Nucleus</keyword>
<evidence type="ECO:0000256" key="1">
    <source>
        <dbReference type="ARBA" id="ARBA00023125"/>
    </source>
</evidence>
<protein>
    <recommendedName>
        <fullName evidence="4">HMG box domain-containing protein</fullName>
    </recommendedName>
</protein>
<feature type="domain" description="HMG box" evidence="4">
    <location>
        <begin position="16"/>
        <end position="72"/>
    </location>
</feature>
<dbReference type="CDD" id="cd00084">
    <property type="entry name" value="HMG-box_SF"/>
    <property type="match status" value="1"/>
</dbReference>
<proteinExistence type="predicted"/>
<feature type="region of interest" description="Disordered" evidence="3">
    <location>
        <begin position="161"/>
        <end position="240"/>
    </location>
</feature>